<feature type="transmembrane region" description="Helical" evidence="1">
    <location>
        <begin position="307"/>
        <end position="327"/>
    </location>
</feature>
<feature type="transmembrane region" description="Helical" evidence="1">
    <location>
        <begin position="333"/>
        <end position="349"/>
    </location>
</feature>
<protein>
    <submittedName>
        <fullName evidence="2">Uncharacterized protein</fullName>
    </submittedName>
</protein>
<feature type="transmembrane region" description="Helical" evidence="1">
    <location>
        <begin position="148"/>
        <end position="166"/>
    </location>
</feature>
<feature type="transmembrane region" description="Helical" evidence="1">
    <location>
        <begin position="178"/>
        <end position="209"/>
    </location>
</feature>
<keyword evidence="1" id="KW-0472">Membrane</keyword>
<evidence type="ECO:0000313" key="3">
    <source>
        <dbReference type="Proteomes" id="UP000034457"/>
    </source>
</evidence>
<comment type="caution">
    <text evidence="2">The sequence shown here is derived from an EMBL/GenBank/DDBJ whole genome shotgun (WGS) entry which is preliminary data.</text>
</comment>
<proteinExistence type="predicted"/>
<dbReference type="STRING" id="1618478.UR68_C0051G0005"/>
<evidence type="ECO:0000313" key="2">
    <source>
        <dbReference type="EMBL" id="KKP69510.1"/>
    </source>
</evidence>
<feature type="transmembrane region" description="Helical" evidence="1">
    <location>
        <begin position="99"/>
        <end position="118"/>
    </location>
</feature>
<feature type="transmembrane region" description="Helical" evidence="1">
    <location>
        <begin position="354"/>
        <end position="372"/>
    </location>
</feature>
<keyword evidence="1" id="KW-1133">Transmembrane helix</keyword>
<reference evidence="2 3" key="1">
    <citation type="journal article" date="2015" name="Nature">
        <title>rRNA introns, odd ribosomes, and small enigmatic genomes across a large radiation of phyla.</title>
        <authorList>
            <person name="Brown C.T."/>
            <person name="Hug L.A."/>
            <person name="Thomas B.C."/>
            <person name="Sharon I."/>
            <person name="Castelle C.J."/>
            <person name="Singh A."/>
            <person name="Wilkins M.J."/>
            <person name="Williams K.H."/>
            <person name="Banfield J.F."/>
        </authorList>
    </citation>
    <scope>NUCLEOTIDE SEQUENCE [LARGE SCALE GENOMIC DNA]</scope>
</reference>
<evidence type="ECO:0000256" key="1">
    <source>
        <dbReference type="SAM" id="Phobius"/>
    </source>
</evidence>
<dbReference type="Proteomes" id="UP000034457">
    <property type="component" value="Unassembled WGS sequence"/>
</dbReference>
<feature type="transmembrane region" description="Helical" evidence="1">
    <location>
        <begin position="215"/>
        <end position="237"/>
    </location>
</feature>
<gene>
    <name evidence="2" type="ORF">UR68_C0051G0005</name>
</gene>
<feature type="transmembrane region" description="Helical" evidence="1">
    <location>
        <begin position="415"/>
        <end position="432"/>
    </location>
</feature>
<feature type="transmembrane region" description="Helical" evidence="1">
    <location>
        <begin position="125"/>
        <end position="142"/>
    </location>
</feature>
<dbReference type="EMBL" id="LBQC01000051">
    <property type="protein sequence ID" value="KKP69510.1"/>
    <property type="molecule type" value="Genomic_DNA"/>
</dbReference>
<organism evidence="2 3">
    <name type="scientific">Candidatus Roizmanbacteria bacterium GW2011_GWA2_35_19</name>
    <dbReference type="NCBI Taxonomy" id="1618478"/>
    <lineage>
        <taxon>Bacteria</taxon>
        <taxon>Candidatus Roizmaniibacteriota</taxon>
    </lineage>
</organism>
<sequence length="547" mass="64132">MVKKIFFLLIFLLIIASRLPFLNKELTWEEPLVVKSANSIISHGFPYYYGGEQYNDKPSLSIDYPNKTNAVNLGKPPFFLFFVSIPVRIFSFFSETIKFRSTIFLPQLILFIFFYYYCLKRFKSLFIAAFGLLIFAFNPYIVQLSTQLAIDGTVLALSLFLLFLSFENLNKNSILKNYLTYFILFFISFGIRHETTVFFLISFLIYLVLKKEFKILSIVFTTSIGAIFLYFTFFYFYTKSFDETLFLAPTGIIEGVLSSFFYPKLSGVNKNIFSGGVMLIDRLIVWVSPFFALLYLISISKINKQNVLWHILIIINLSIFFIVGWTGHFIPRYFAPIIPFMILSILSLIKKIKLNIKIILLSVFLVTIIFSLEKFTIFLNLQRDLIINSTHLKYWIFVVIALFIFSFINRLNKLFIALLIISLFIWQIRVNYNDSISPYSFTSLYGNYGYREAGLYLKNTLKTNDIIVTMDAIGFYYDRKYYDWYETYPYPSRNKHFQEVFLSKDSDIKAIALPKADFLTPEVDMFNINSNSYENKDFGTIKVYIKK</sequence>
<name>A0A0G0E2Q4_9BACT</name>
<feature type="transmembrane region" description="Helical" evidence="1">
    <location>
        <begin position="244"/>
        <end position="263"/>
    </location>
</feature>
<keyword evidence="1" id="KW-0812">Transmembrane</keyword>
<dbReference type="AlphaFoldDB" id="A0A0G0E2Q4"/>
<accession>A0A0G0E2Q4</accession>
<feature type="transmembrane region" description="Helical" evidence="1">
    <location>
        <begin position="283"/>
        <end position="300"/>
    </location>
</feature>